<reference evidence="1 2" key="1">
    <citation type="journal article" date="2014" name="PLoS Genet.">
        <title>Phylogenetically driven sequencing of extremely halophilic archaea reveals strategies for static and dynamic osmo-response.</title>
        <authorList>
            <person name="Becker E.A."/>
            <person name="Seitzer P.M."/>
            <person name="Tritt A."/>
            <person name="Larsen D."/>
            <person name="Krusor M."/>
            <person name="Yao A.I."/>
            <person name="Wu D."/>
            <person name="Madern D."/>
            <person name="Eisen J.A."/>
            <person name="Darling A.E."/>
            <person name="Facciotti M.T."/>
        </authorList>
    </citation>
    <scope>NUCLEOTIDE SEQUENCE [LARGE SCALE GENOMIC DNA]</scope>
    <source>
        <strain evidence="1 2">GA33</strain>
    </source>
</reference>
<evidence type="ECO:0000313" key="2">
    <source>
        <dbReference type="Proteomes" id="UP000011599"/>
    </source>
</evidence>
<name>L9VNM2_9EURY</name>
<proteinExistence type="predicted"/>
<dbReference type="EMBL" id="AOHW01000044">
    <property type="protein sequence ID" value="ELY37848.1"/>
    <property type="molecule type" value="Genomic_DNA"/>
</dbReference>
<gene>
    <name evidence="1" type="ORF">C496_18618</name>
</gene>
<keyword evidence="2" id="KW-1185">Reference proteome</keyword>
<dbReference type="STRING" id="1114856.GCA_000383975_00400"/>
<organism evidence="1 2">
    <name type="scientific">Natronorubrum tibetense GA33</name>
    <dbReference type="NCBI Taxonomy" id="1114856"/>
    <lineage>
        <taxon>Archaea</taxon>
        <taxon>Methanobacteriati</taxon>
        <taxon>Methanobacteriota</taxon>
        <taxon>Stenosarchaea group</taxon>
        <taxon>Halobacteria</taxon>
        <taxon>Halobacteriales</taxon>
        <taxon>Natrialbaceae</taxon>
        <taxon>Natronorubrum</taxon>
    </lineage>
</organism>
<dbReference type="eggNOG" id="arCOG09011">
    <property type="taxonomic scope" value="Archaea"/>
</dbReference>
<accession>L9VNM2</accession>
<dbReference type="AlphaFoldDB" id="L9VNM2"/>
<dbReference type="PATRIC" id="fig|1114856.3.peg.3860"/>
<dbReference type="OrthoDB" id="350675at2157"/>
<dbReference type="Proteomes" id="UP000011599">
    <property type="component" value="Unassembled WGS sequence"/>
</dbReference>
<comment type="caution">
    <text evidence="1">The sequence shown here is derived from an EMBL/GenBank/DDBJ whole genome shotgun (WGS) entry which is preliminary data.</text>
</comment>
<sequence>MSRSRDPLERSASTRRGLLAAIGCLPLAGCTELWSRSSPSINGDRLAAIVDDTDVPTVDHEYPLPVSDDHVEASVQQVGELIESIPQPIDTETIPNEAVRERIERRRERASEDLEAAPDEPTSRDLLERLRNAHGSGAEAAGIWEAVDDEQTRDDVSESVADLRTARLEFDQEWEYHVGDDPLEAVFTYADTSRLTDEAFEEITAVTDIDEPVESLAVGEMAAHREKGRVALEDAVHVYSRYVDSLEETDTTVIAEAAETLEAELSGEWWMLQPEYDAHELVDRDIDPDSTSASVLANVRWDLRGERRGAPSIDFEPARYVQYAHGALLALDGFERVRARIDGGDSIEIDDADDVDAYRIEAIDGIKSLLEEDSRPLERQTAFDLTARFDQPDRSLRSAAGESIDSESVTYPVAQYCWFAGMAEATPEVVDTVYEALEA</sequence>
<dbReference type="RefSeq" id="WP_006091862.1">
    <property type="nucleotide sequence ID" value="NZ_AOHW01000044.1"/>
</dbReference>
<evidence type="ECO:0000313" key="1">
    <source>
        <dbReference type="EMBL" id="ELY37848.1"/>
    </source>
</evidence>
<protein>
    <submittedName>
        <fullName evidence="1">Uncharacterized protein</fullName>
    </submittedName>
</protein>